<dbReference type="PANTHER" id="PTHR30290:SF9">
    <property type="entry name" value="OLIGOPEPTIDE-BINDING PROTEIN APPA"/>
    <property type="match status" value="1"/>
</dbReference>
<gene>
    <name evidence="5" type="ORF">EYB53_004595</name>
</gene>
<protein>
    <submittedName>
        <fullName evidence="5">Peptide ABC transporter substrate-binding protein</fullName>
    </submittedName>
</protein>
<dbReference type="SUPFAM" id="SSF53850">
    <property type="entry name" value="Periplasmic binding protein-like II"/>
    <property type="match status" value="1"/>
</dbReference>
<dbReference type="PROSITE" id="PS51257">
    <property type="entry name" value="PROKAR_LIPOPROTEIN"/>
    <property type="match status" value="1"/>
</dbReference>
<comment type="caution">
    <text evidence="5">The sequence shown here is derived from an EMBL/GenBank/DDBJ whole genome shotgun (WGS) entry which is preliminary data.</text>
</comment>
<proteinExistence type="inferred from homology"/>
<feature type="domain" description="Solute-binding protein family 5" evidence="4">
    <location>
        <begin position="156"/>
        <end position="503"/>
    </location>
</feature>
<evidence type="ECO:0000256" key="2">
    <source>
        <dbReference type="ARBA" id="ARBA00022448"/>
    </source>
</evidence>
<sequence length="604" mass="66624">MKKPILFSILLFVWLLSACQIEGGVDRRMTVAPTAMATGELVAEATAATEALAATEPPVVSAGSVRIGLAAEPADLLPYHIDSADERVSAPLTELLFPSPLLLMGYTYTNTGVLERVPSFENGDVTFTEVEVYLDALGLISPTPTETITTVEQINVTFRWNPDLVWSDGTPLTAEDSLFAYELARQINLGQETNDKLALLERYELVDAYTTRAVLKPDFVDPAYASTYFTPLPRHLLADQPLADFMKSEFALKPVGYGPFMVERREPGSVRLIRNPFYPEANENITGISVVFRDNVDLLRTSVSGGSLDVVALNQPPPELLVALRADAEAGLLMVDAVNSPIWEHLDFNLDVAVLQDIRVRRAIAHAINREAMNATLLGGYGRVLESWIVPEQWAAAPLDQLTRYPFNPDLARQLLDEVGIVDTDGDGLREVAGQPFILNLITTQGSPLRVATAEQIRDDLAAVGLGISVQELPTATLYSPEGQLFRRTFDLALFAWIAGPDPRGWERWSCAGVPNESNGWTGNNFSGWCFFEADRAIRVATTSLDRQERLAAYLKQQQLFTQEVPVLPLFQRVDLVLVNPTILGIEADPTAPFTWNLLTWTRQ</sequence>
<dbReference type="Gene3D" id="3.10.105.10">
    <property type="entry name" value="Dipeptide-binding Protein, Domain 3"/>
    <property type="match status" value="1"/>
</dbReference>
<keyword evidence="2" id="KW-0813">Transport</keyword>
<comment type="similarity">
    <text evidence="1">Belongs to the bacterial solute-binding protein 5 family.</text>
</comment>
<name>A0ABS4D6B9_9CHLR</name>
<dbReference type="Proteomes" id="UP001193081">
    <property type="component" value="Unassembled WGS sequence"/>
</dbReference>
<organism evidence="5 6">
    <name type="scientific">Candidatus Chloroploca mongolica</name>
    <dbReference type="NCBI Taxonomy" id="2528176"/>
    <lineage>
        <taxon>Bacteria</taxon>
        <taxon>Bacillati</taxon>
        <taxon>Chloroflexota</taxon>
        <taxon>Chloroflexia</taxon>
        <taxon>Chloroflexales</taxon>
        <taxon>Chloroflexineae</taxon>
        <taxon>Oscillochloridaceae</taxon>
        <taxon>Candidatus Chloroploca</taxon>
    </lineage>
</organism>
<dbReference type="InterPro" id="IPR000914">
    <property type="entry name" value="SBP_5_dom"/>
</dbReference>
<dbReference type="Pfam" id="PF00496">
    <property type="entry name" value="SBP_bac_5"/>
    <property type="match status" value="1"/>
</dbReference>
<evidence type="ECO:0000313" key="6">
    <source>
        <dbReference type="Proteomes" id="UP001193081"/>
    </source>
</evidence>
<accession>A0ABS4D6B9</accession>
<evidence type="ECO:0000259" key="4">
    <source>
        <dbReference type="Pfam" id="PF00496"/>
    </source>
</evidence>
<dbReference type="CDD" id="cd08513">
    <property type="entry name" value="PBP2_thermophilic_Hb8_like"/>
    <property type="match status" value="1"/>
</dbReference>
<dbReference type="InterPro" id="IPR039424">
    <property type="entry name" value="SBP_5"/>
</dbReference>
<dbReference type="EMBL" id="SIJK02000005">
    <property type="protein sequence ID" value="MBP1464983.1"/>
    <property type="molecule type" value="Genomic_DNA"/>
</dbReference>
<keyword evidence="6" id="KW-1185">Reference proteome</keyword>
<evidence type="ECO:0000256" key="1">
    <source>
        <dbReference type="ARBA" id="ARBA00005695"/>
    </source>
</evidence>
<evidence type="ECO:0000313" key="5">
    <source>
        <dbReference type="EMBL" id="MBP1464983.1"/>
    </source>
</evidence>
<evidence type="ECO:0000256" key="3">
    <source>
        <dbReference type="ARBA" id="ARBA00022729"/>
    </source>
</evidence>
<reference evidence="5 6" key="1">
    <citation type="submission" date="2021-03" db="EMBL/GenBank/DDBJ databases">
        <authorList>
            <person name="Grouzdev D.S."/>
        </authorList>
    </citation>
    <scope>NUCLEOTIDE SEQUENCE [LARGE SCALE GENOMIC DNA]</scope>
    <source>
        <strain evidence="5 6">M50-1</strain>
    </source>
</reference>
<dbReference type="Gene3D" id="3.40.190.10">
    <property type="entry name" value="Periplasmic binding protein-like II"/>
    <property type="match status" value="1"/>
</dbReference>
<keyword evidence="3" id="KW-0732">Signal</keyword>
<dbReference type="PANTHER" id="PTHR30290">
    <property type="entry name" value="PERIPLASMIC BINDING COMPONENT OF ABC TRANSPORTER"/>
    <property type="match status" value="1"/>
</dbReference>